<dbReference type="AlphaFoldDB" id="A0A084VYI6"/>
<dbReference type="Proteomes" id="UP000030765">
    <property type="component" value="Unassembled WGS sequence"/>
</dbReference>
<dbReference type="EMBL" id="KE525231">
    <property type="protein sequence ID" value="KFB43030.1"/>
    <property type="molecule type" value="Genomic_DNA"/>
</dbReference>
<proteinExistence type="predicted"/>
<feature type="region of interest" description="Disordered" evidence="1">
    <location>
        <begin position="22"/>
        <end position="52"/>
    </location>
</feature>
<dbReference type="VEuPathDB" id="VectorBase:ASIC010704"/>
<accession>A0A084VYI6</accession>
<dbReference type="EnsemblMetazoa" id="ASIC010704-RA">
    <property type="protein sequence ID" value="ASIC010704-PA"/>
    <property type="gene ID" value="ASIC010704"/>
</dbReference>
<feature type="region of interest" description="Disordered" evidence="1">
    <location>
        <begin position="84"/>
        <end position="105"/>
    </location>
</feature>
<reference evidence="2 4" key="1">
    <citation type="journal article" date="2014" name="BMC Genomics">
        <title>Genome sequence of Anopheles sinensis provides insight into genetics basis of mosquito competence for malaria parasites.</title>
        <authorList>
            <person name="Zhou D."/>
            <person name="Zhang D."/>
            <person name="Ding G."/>
            <person name="Shi L."/>
            <person name="Hou Q."/>
            <person name="Ye Y."/>
            <person name="Xu Y."/>
            <person name="Zhou H."/>
            <person name="Xiong C."/>
            <person name="Li S."/>
            <person name="Yu J."/>
            <person name="Hong S."/>
            <person name="Yu X."/>
            <person name="Zou P."/>
            <person name="Chen C."/>
            <person name="Chang X."/>
            <person name="Wang W."/>
            <person name="Lv Y."/>
            <person name="Sun Y."/>
            <person name="Ma L."/>
            <person name="Shen B."/>
            <person name="Zhu C."/>
        </authorList>
    </citation>
    <scope>NUCLEOTIDE SEQUENCE [LARGE SCALE GENOMIC DNA]</scope>
</reference>
<gene>
    <name evidence="2" type="ORF">ZHAS_00010704</name>
</gene>
<reference evidence="3" key="2">
    <citation type="submission" date="2020-05" db="UniProtKB">
        <authorList>
            <consortium name="EnsemblMetazoa"/>
        </authorList>
    </citation>
    <scope>IDENTIFICATION</scope>
</reference>
<evidence type="ECO:0000313" key="4">
    <source>
        <dbReference type="Proteomes" id="UP000030765"/>
    </source>
</evidence>
<name>A0A084VYI6_ANOSI</name>
<keyword evidence="4" id="KW-1185">Reference proteome</keyword>
<sequence>MDTSNGPSTQKSGRILQHLRRPVNTHTGHTHTHKYRPSSVGRTTSASTIGEHPVPVERFKRRKENLRKSNQLVRAGCIGRVFPYGRPTDRRSHRNSNRTPSGCHCQKSACEEQRSHIRWHPLPGWQSNSFTSLPTRALPHPPSPANKLPSGPACAPTTAEPDRQSTGRPFGYLHPYLRFPLPSLPQLPAPSSARENRKKTPLQGARPFCVPVSFRVGEKRGRPEVSNLGSKDLSELYSCQRANDAVLPHVLPRSLLSSAFASHDKRTKDQMWAS</sequence>
<evidence type="ECO:0000313" key="2">
    <source>
        <dbReference type="EMBL" id="KFB43030.1"/>
    </source>
</evidence>
<dbReference type="EMBL" id="ATLV01018369">
    <property type="status" value="NOT_ANNOTATED_CDS"/>
    <property type="molecule type" value="Genomic_DNA"/>
</dbReference>
<feature type="compositionally biased region" description="Basic residues" evidence="1">
    <location>
        <begin position="22"/>
        <end position="36"/>
    </location>
</feature>
<evidence type="ECO:0000256" key="1">
    <source>
        <dbReference type="SAM" id="MobiDB-lite"/>
    </source>
</evidence>
<organism evidence="2">
    <name type="scientific">Anopheles sinensis</name>
    <name type="common">Mosquito</name>
    <dbReference type="NCBI Taxonomy" id="74873"/>
    <lineage>
        <taxon>Eukaryota</taxon>
        <taxon>Metazoa</taxon>
        <taxon>Ecdysozoa</taxon>
        <taxon>Arthropoda</taxon>
        <taxon>Hexapoda</taxon>
        <taxon>Insecta</taxon>
        <taxon>Pterygota</taxon>
        <taxon>Neoptera</taxon>
        <taxon>Endopterygota</taxon>
        <taxon>Diptera</taxon>
        <taxon>Nematocera</taxon>
        <taxon>Culicoidea</taxon>
        <taxon>Culicidae</taxon>
        <taxon>Anophelinae</taxon>
        <taxon>Anopheles</taxon>
    </lineage>
</organism>
<feature type="region of interest" description="Disordered" evidence="1">
    <location>
        <begin position="130"/>
        <end position="169"/>
    </location>
</feature>
<protein>
    <submittedName>
        <fullName evidence="2 3">Uncharacterized protein</fullName>
    </submittedName>
</protein>
<evidence type="ECO:0000313" key="3">
    <source>
        <dbReference type="EnsemblMetazoa" id="ASIC010704-PA"/>
    </source>
</evidence>